<keyword evidence="3" id="KW-1185">Reference proteome</keyword>
<dbReference type="EMBL" id="AP026709">
    <property type="protein sequence ID" value="BDQ36551.1"/>
    <property type="molecule type" value="Genomic_DNA"/>
</dbReference>
<keyword evidence="1" id="KW-1133">Transmembrane helix</keyword>
<feature type="transmembrane region" description="Helical" evidence="1">
    <location>
        <begin position="46"/>
        <end position="66"/>
    </location>
</feature>
<dbReference type="RefSeq" id="WP_281762445.1">
    <property type="nucleotide sequence ID" value="NZ_AP026709.1"/>
</dbReference>
<organism evidence="2 3">
    <name type="scientific">Pseudodesulfovibrio nedwellii</name>
    <dbReference type="NCBI Taxonomy" id="2973072"/>
    <lineage>
        <taxon>Bacteria</taxon>
        <taxon>Pseudomonadati</taxon>
        <taxon>Thermodesulfobacteriota</taxon>
        <taxon>Desulfovibrionia</taxon>
        <taxon>Desulfovibrionales</taxon>
        <taxon>Desulfovibrionaceae</taxon>
    </lineage>
</organism>
<feature type="transmembrane region" description="Helical" evidence="1">
    <location>
        <begin position="135"/>
        <end position="154"/>
    </location>
</feature>
<keyword evidence="1" id="KW-0472">Membrane</keyword>
<gene>
    <name evidence="2" type="ORF">SYK_09110</name>
</gene>
<keyword evidence="1" id="KW-0812">Transmembrane</keyword>
<feature type="transmembrane region" description="Helical" evidence="1">
    <location>
        <begin position="12"/>
        <end position="34"/>
    </location>
</feature>
<feature type="transmembrane region" description="Helical" evidence="1">
    <location>
        <begin position="221"/>
        <end position="242"/>
    </location>
</feature>
<dbReference type="Pfam" id="PF07758">
    <property type="entry name" value="DUF1614"/>
    <property type="match status" value="1"/>
</dbReference>
<sequence>MYPYFQFSGGMIPALLLLVALFFLFIFLPVSMVAEAFSKLGLTPAQGVLMFIAILVGRAMNIPFFTSERLVVVPKPRSVSFGLDEFGRPVQIEEDGTNELKKQVFAVNVGGFLLPLLLSFTFLIRQHMIGQTDGVYLWIGFAMIMVTLGCYITAKPDVLTGLRIPLVLPAIMTFLSVYFFVPEPFRPVAAYIAGTMGAIIGGNLIPLLIPRFRNSVGTPVVSIGGPGTFGGVFVAGILSVLLA</sequence>
<evidence type="ECO:0000313" key="2">
    <source>
        <dbReference type="EMBL" id="BDQ36551.1"/>
    </source>
</evidence>
<feature type="transmembrane region" description="Helical" evidence="1">
    <location>
        <begin position="160"/>
        <end position="181"/>
    </location>
</feature>
<accession>A0ABN6S035</accession>
<feature type="transmembrane region" description="Helical" evidence="1">
    <location>
        <begin position="188"/>
        <end position="209"/>
    </location>
</feature>
<evidence type="ECO:0000313" key="3">
    <source>
        <dbReference type="Proteomes" id="UP001317742"/>
    </source>
</evidence>
<dbReference type="Proteomes" id="UP001317742">
    <property type="component" value="Chromosome"/>
</dbReference>
<protein>
    <submittedName>
        <fullName evidence="2">Membrane protein</fullName>
    </submittedName>
</protein>
<name>A0ABN6S035_9BACT</name>
<dbReference type="InterPro" id="IPR011672">
    <property type="entry name" value="DUF1614"/>
</dbReference>
<reference evidence="2 3" key="1">
    <citation type="submission" date="2022-08" db="EMBL/GenBank/DDBJ databases">
        <title>Genome Sequence of the sulphate-reducing bacterium, Pseudodesulfovibrio sp. SYK.</title>
        <authorList>
            <person name="Kondo R."/>
            <person name="Kataoka T."/>
        </authorList>
    </citation>
    <scope>NUCLEOTIDE SEQUENCE [LARGE SCALE GENOMIC DNA]</scope>
    <source>
        <strain evidence="2 3">SYK</strain>
    </source>
</reference>
<proteinExistence type="predicted"/>
<evidence type="ECO:0000256" key="1">
    <source>
        <dbReference type="SAM" id="Phobius"/>
    </source>
</evidence>
<feature type="transmembrane region" description="Helical" evidence="1">
    <location>
        <begin position="104"/>
        <end position="123"/>
    </location>
</feature>